<sequence>MNKIFAFLDSIRWNKLQQTWPDASQSVKQVRKPSSVEKWLQLRLESQLEFLVNTTTPNLMIAFRMDGEMIKTWNSPSRSLRFYGHWLMCCQVLQARRAQRKATGIFKINRREHWPTIAFILFVYSSNSLSRKSCFVLNLLDPFLSLSTISLC</sequence>
<keyword evidence="2" id="KW-1185">Reference proteome</keyword>
<dbReference type="Proteomes" id="UP001234178">
    <property type="component" value="Unassembled WGS sequence"/>
</dbReference>
<proteinExistence type="predicted"/>
<gene>
    <name evidence="1" type="ORF">OUZ56_001252</name>
</gene>
<comment type="caution">
    <text evidence="1">The sequence shown here is derived from an EMBL/GenBank/DDBJ whole genome shotgun (WGS) entry which is preliminary data.</text>
</comment>
<evidence type="ECO:0000313" key="1">
    <source>
        <dbReference type="EMBL" id="KAK4019226.1"/>
    </source>
</evidence>
<organism evidence="1 2">
    <name type="scientific">Daphnia magna</name>
    <dbReference type="NCBI Taxonomy" id="35525"/>
    <lineage>
        <taxon>Eukaryota</taxon>
        <taxon>Metazoa</taxon>
        <taxon>Ecdysozoa</taxon>
        <taxon>Arthropoda</taxon>
        <taxon>Crustacea</taxon>
        <taxon>Branchiopoda</taxon>
        <taxon>Diplostraca</taxon>
        <taxon>Cladocera</taxon>
        <taxon>Anomopoda</taxon>
        <taxon>Daphniidae</taxon>
        <taxon>Daphnia</taxon>
    </lineage>
</organism>
<accession>A0ABR0A283</accession>
<evidence type="ECO:0000313" key="2">
    <source>
        <dbReference type="Proteomes" id="UP001234178"/>
    </source>
</evidence>
<protein>
    <submittedName>
        <fullName evidence="1">Uncharacterized protein</fullName>
    </submittedName>
</protein>
<name>A0ABR0A283_9CRUS</name>
<reference evidence="1 2" key="1">
    <citation type="journal article" date="2023" name="Nucleic Acids Res.">
        <title>The hologenome of Daphnia magna reveals possible DNA methylation and microbiome-mediated evolution of the host genome.</title>
        <authorList>
            <person name="Chaturvedi A."/>
            <person name="Li X."/>
            <person name="Dhandapani V."/>
            <person name="Marshall H."/>
            <person name="Kissane S."/>
            <person name="Cuenca-Cambronero M."/>
            <person name="Asole G."/>
            <person name="Calvet F."/>
            <person name="Ruiz-Romero M."/>
            <person name="Marangio P."/>
            <person name="Guigo R."/>
            <person name="Rago D."/>
            <person name="Mirbahai L."/>
            <person name="Eastwood N."/>
            <person name="Colbourne J.K."/>
            <person name="Zhou J."/>
            <person name="Mallon E."/>
            <person name="Orsini L."/>
        </authorList>
    </citation>
    <scope>NUCLEOTIDE SEQUENCE [LARGE SCALE GENOMIC DNA]</scope>
    <source>
        <strain evidence="1">LRV0_1</strain>
    </source>
</reference>
<dbReference type="EMBL" id="JAOYFB010000036">
    <property type="protein sequence ID" value="KAK4019226.1"/>
    <property type="molecule type" value="Genomic_DNA"/>
</dbReference>